<sequence>MFTTTEVNKDLSRFTATMWSLDQLGLPKGFNGPISYSLFVNDIMDDSGLEEEYVMDSDGNLVAYYAWCVSQDLHHKGLILDVNSVVINPSLKPKGLHKFLTKRFKDLAVLNDCNWVSRAKHEDGTVRVFFKEV</sequence>
<gene>
    <name evidence="1" type="ORF">vBYenPRambo_028</name>
</gene>
<proteinExistence type="predicted"/>
<evidence type="ECO:0000313" key="2">
    <source>
        <dbReference type="Proteomes" id="UP000828900"/>
    </source>
</evidence>
<dbReference type="EMBL" id="OK042080">
    <property type="protein sequence ID" value="UCS82771.1"/>
    <property type="molecule type" value="Genomic_DNA"/>
</dbReference>
<evidence type="ECO:0000313" key="1">
    <source>
        <dbReference type="EMBL" id="UCS82771.1"/>
    </source>
</evidence>
<dbReference type="Proteomes" id="UP000828900">
    <property type="component" value="Segment"/>
</dbReference>
<keyword evidence="2" id="KW-1185">Reference proteome</keyword>
<protein>
    <submittedName>
        <fullName evidence="1">Host specificity protein</fullName>
    </submittedName>
</protein>
<organism evidence="1 2">
    <name type="scientific">Yersinia phage vB_YenP_Rambo</name>
    <dbReference type="NCBI Taxonomy" id="2880894"/>
    <lineage>
        <taxon>Viruses</taxon>
        <taxon>Duplodnaviria</taxon>
        <taxon>Heunggongvirae</taxon>
        <taxon>Uroviricota</taxon>
        <taxon>Caudoviricetes</taxon>
        <taxon>Autographivirales</taxon>
        <taxon>Autotranscriptaviridae</taxon>
        <taxon>Studiervirinae</taxon>
        <taxon>Rambovirus</taxon>
        <taxon>Rambovirus rambo</taxon>
    </lineage>
</organism>
<reference evidence="1" key="1">
    <citation type="submission" date="2021-09" db="EMBL/GenBank/DDBJ databases">
        <title>Properties of two broad host range phages and the first virulent siphovirus of Yersinia enterocolitica isolated from wild animals.</title>
        <authorList>
            <person name="Hammerl J.A."/>
            <person name="Hertwig S."/>
        </authorList>
    </citation>
    <scope>NUCLEOTIDE SEQUENCE</scope>
</reference>
<name>A0AC61TNR7_9CAUD</name>
<accession>A0AC61TNR7</accession>